<evidence type="ECO:0000313" key="1">
    <source>
        <dbReference type="EMBL" id="KIN93306.1"/>
    </source>
</evidence>
<dbReference type="InParanoid" id="A0A0C3J6I9"/>
<accession>A0A0C3J6I9</accession>
<reference evidence="2" key="2">
    <citation type="submission" date="2015-01" db="EMBL/GenBank/DDBJ databases">
        <title>Evolutionary Origins and Diversification of the Mycorrhizal Mutualists.</title>
        <authorList>
            <consortium name="DOE Joint Genome Institute"/>
            <consortium name="Mycorrhizal Genomics Consortium"/>
            <person name="Kohler A."/>
            <person name="Kuo A."/>
            <person name="Nagy L.G."/>
            <person name="Floudas D."/>
            <person name="Copeland A."/>
            <person name="Barry K.W."/>
            <person name="Cichocki N."/>
            <person name="Veneault-Fourrey C."/>
            <person name="LaButti K."/>
            <person name="Lindquist E.A."/>
            <person name="Lipzen A."/>
            <person name="Lundell T."/>
            <person name="Morin E."/>
            <person name="Murat C."/>
            <person name="Riley R."/>
            <person name="Ohm R."/>
            <person name="Sun H."/>
            <person name="Tunlid A."/>
            <person name="Henrissat B."/>
            <person name="Grigoriev I.V."/>
            <person name="Hibbett D.S."/>
            <person name="Martin F."/>
        </authorList>
    </citation>
    <scope>NUCLEOTIDE SEQUENCE [LARGE SCALE GENOMIC DNA]</scope>
    <source>
        <strain evidence="2">Marx 270</strain>
    </source>
</reference>
<protein>
    <submittedName>
        <fullName evidence="1">Uncharacterized protein</fullName>
    </submittedName>
</protein>
<keyword evidence="2" id="KW-1185">Reference proteome</keyword>
<gene>
    <name evidence="1" type="ORF">M404DRAFT_36213</name>
</gene>
<dbReference type="HOGENOM" id="CLU_1886592_0_0_1"/>
<sequence>MCGQSEASHNAARAVAALLRFSTFQPSLFERCAYFDSIPRGGIGGVLSHMVDAEAARWQCLGITVMHGKLSAGPGNAGRILQHADIVVPHELRLNQWLRFNLAIYHRLSVDVQQPPYPNHGCHVVEQVTRKGGRL</sequence>
<evidence type="ECO:0000313" key="2">
    <source>
        <dbReference type="Proteomes" id="UP000054217"/>
    </source>
</evidence>
<dbReference type="AlphaFoldDB" id="A0A0C3J6I9"/>
<dbReference type="OrthoDB" id="10519383at2759"/>
<name>A0A0C3J6I9_PISTI</name>
<dbReference type="Proteomes" id="UP000054217">
    <property type="component" value="Unassembled WGS sequence"/>
</dbReference>
<reference evidence="1 2" key="1">
    <citation type="submission" date="2014-04" db="EMBL/GenBank/DDBJ databases">
        <authorList>
            <consortium name="DOE Joint Genome Institute"/>
            <person name="Kuo A."/>
            <person name="Kohler A."/>
            <person name="Costa M.D."/>
            <person name="Nagy L.G."/>
            <person name="Floudas D."/>
            <person name="Copeland A."/>
            <person name="Barry K.W."/>
            <person name="Cichocki N."/>
            <person name="Veneault-Fourrey C."/>
            <person name="LaButti K."/>
            <person name="Lindquist E.A."/>
            <person name="Lipzen A."/>
            <person name="Lundell T."/>
            <person name="Morin E."/>
            <person name="Murat C."/>
            <person name="Sun H."/>
            <person name="Tunlid A."/>
            <person name="Henrissat B."/>
            <person name="Grigoriev I.V."/>
            <person name="Hibbett D.S."/>
            <person name="Martin F."/>
            <person name="Nordberg H.P."/>
            <person name="Cantor M.N."/>
            <person name="Hua S.X."/>
        </authorList>
    </citation>
    <scope>NUCLEOTIDE SEQUENCE [LARGE SCALE GENOMIC DNA]</scope>
    <source>
        <strain evidence="1 2">Marx 270</strain>
    </source>
</reference>
<proteinExistence type="predicted"/>
<dbReference type="EMBL" id="KN832184">
    <property type="protein sequence ID" value="KIN93306.1"/>
    <property type="molecule type" value="Genomic_DNA"/>
</dbReference>
<organism evidence="1 2">
    <name type="scientific">Pisolithus tinctorius Marx 270</name>
    <dbReference type="NCBI Taxonomy" id="870435"/>
    <lineage>
        <taxon>Eukaryota</taxon>
        <taxon>Fungi</taxon>
        <taxon>Dikarya</taxon>
        <taxon>Basidiomycota</taxon>
        <taxon>Agaricomycotina</taxon>
        <taxon>Agaricomycetes</taxon>
        <taxon>Agaricomycetidae</taxon>
        <taxon>Boletales</taxon>
        <taxon>Sclerodermatineae</taxon>
        <taxon>Pisolithaceae</taxon>
        <taxon>Pisolithus</taxon>
    </lineage>
</organism>